<keyword evidence="2" id="KW-0808">Transferase</keyword>
<comment type="caution">
    <text evidence="6">The sequence shown here is derived from an EMBL/GenBank/DDBJ whole genome shotgun (WGS) entry which is preliminary data.</text>
</comment>
<dbReference type="InterPro" id="IPR036511">
    <property type="entry name" value="TGT-like_sf"/>
</dbReference>
<dbReference type="EMBL" id="BIFQ01000001">
    <property type="protein sequence ID" value="GCE04170.1"/>
    <property type="molecule type" value="Genomic_DNA"/>
</dbReference>
<feature type="domain" description="tRNA-guanine(15) transglycosylase-like" evidence="5">
    <location>
        <begin position="10"/>
        <end position="369"/>
    </location>
</feature>
<organism evidence="6 7">
    <name type="scientific">Dictyobacter aurantiacus</name>
    <dbReference type="NCBI Taxonomy" id="1936993"/>
    <lineage>
        <taxon>Bacteria</taxon>
        <taxon>Bacillati</taxon>
        <taxon>Chloroflexota</taxon>
        <taxon>Ktedonobacteria</taxon>
        <taxon>Ktedonobacterales</taxon>
        <taxon>Dictyobacteraceae</taxon>
        <taxon>Dictyobacter</taxon>
    </lineage>
</organism>
<keyword evidence="3" id="KW-0819">tRNA processing</keyword>
<dbReference type="OrthoDB" id="9805417at2"/>
<dbReference type="Gene3D" id="3.20.20.105">
    <property type="entry name" value="Queuine tRNA-ribosyltransferase-like"/>
    <property type="match status" value="1"/>
</dbReference>
<reference evidence="7" key="1">
    <citation type="submission" date="2018-12" db="EMBL/GenBank/DDBJ databases">
        <title>Tengunoibacter tsumagoiensis gen. nov., sp. nov., Dictyobacter kobayashii sp. nov., D. alpinus sp. nov., and D. joshuensis sp. nov. and description of Dictyobacteraceae fam. nov. within the order Ktedonobacterales isolated from Tengu-no-mugimeshi.</title>
        <authorList>
            <person name="Wang C.M."/>
            <person name="Zheng Y."/>
            <person name="Sakai Y."/>
            <person name="Toyoda A."/>
            <person name="Minakuchi Y."/>
            <person name="Abe K."/>
            <person name="Yokota A."/>
            <person name="Yabe S."/>
        </authorList>
    </citation>
    <scope>NUCLEOTIDE SEQUENCE [LARGE SCALE GENOMIC DNA]</scope>
    <source>
        <strain evidence="7">S-27</strain>
    </source>
</reference>
<evidence type="ECO:0000256" key="4">
    <source>
        <dbReference type="ARBA" id="ARBA00022723"/>
    </source>
</evidence>
<evidence type="ECO:0000256" key="3">
    <source>
        <dbReference type="ARBA" id="ARBA00022694"/>
    </source>
</evidence>
<evidence type="ECO:0000256" key="2">
    <source>
        <dbReference type="ARBA" id="ARBA00022679"/>
    </source>
</evidence>
<dbReference type="Pfam" id="PF01702">
    <property type="entry name" value="TGT"/>
    <property type="match status" value="1"/>
</dbReference>
<evidence type="ECO:0000313" key="6">
    <source>
        <dbReference type="EMBL" id="GCE04170.1"/>
    </source>
</evidence>
<dbReference type="Proteomes" id="UP000287224">
    <property type="component" value="Unassembled WGS sequence"/>
</dbReference>
<name>A0A401ZBA9_9CHLR</name>
<protein>
    <submittedName>
        <fullName evidence="6">tRNA-guanine transglycosylase</fullName>
    </submittedName>
</protein>
<dbReference type="InterPro" id="IPR004803">
    <property type="entry name" value="TGT"/>
</dbReference>
<dbReference type="GO" id="GO:0046872">
    <property type="term" value="F:metal ion binding"/>
    <property type="evidence" value="ECO:0007669"/>
    <property type="project" value="UniProtKB-KW"/>
</dbReference>
<accession>A0A401ZBA9</accession>
<dbReference type="RefSeq" id="WP_126595350.1">
    <property type="nucleotide sequence ID" value="NZ_BIFQ01000001.1"/>
</dbReference>
<sequence>MQYGPTAQPQYGSLHLPHGAIDLPVFMPDATLGVVRSTDATDLQNCQIQALVMNTFHLMQRPGTSTIQSLGGLHAMSGWQGPIVTDSGGFQAYSLIQQNAKFGSLNADGITFKPEGADRKFQLTPEKAVQLQMSYGADIIMCLDYCTHVDADAALQTEAVTRTIDWAKRCKKEYERLLKQKKLAEEKRPLLFGVVQGGGSEELRRRCAEALLEIGFDGFGYGGWPLDKHGNLLTDIITYTRNLIPAQYQMHALGVGHPGSIAELTRLGYGIFDCAMPTRDARHARLYSFTSATTSFASGERWFSYIYVNDDKYIKNDRPVSEFCDCLCCTHYSAGYLHHLFKINDTLFFRLATIHNLRFMTMLTQRIRNEYYGQIR</sequence>
<keyword evidence="7" id="KW-1185">Reference proteome</keyword>
<dbReference type="PANTHER" id="PTHR43468:SF1">
    <property type="entry name" value="TRNA-GUANOSINE(34) QUEUINE TRANSGLYCOSYLASE"/>
    <property type="match status" value="1"/>
</dbReference>
<dbReference type="GO" id="GO:0008479">
    <property type="term" value="F:tRNA-guanosine(34) queuine transglycosylase activity"/>
    <property type="evidence" value="ECO:0007669"/>
    <property type="project" value="InterPro"/>
</dbReference>
<dbReference type="NCBIfam" id="TIGR00449">
    <property type="entry name" value="tgt_general"/>
    <property type="match status" value="1"/>
</dbReference>
<evidence type="ECO:0000256" key="1">
    <source>
        <dbReference type="ARBA" id="ARBA00022676"/>
    </source>
</evidence>
<dbReference type="SUPFAM" id="SSF51713">
    <property type="entry name" value="tRNA-guanine transglycosylase"/>
    <property type="match status" value="1"/>
</dbReference>
<keyword evidence="4" id="KW-0479">Metal-binding</keyword>
<dbReference type="NCBIfam" id="TIGR00430">
    <property type="entry name" value="Q_tRNA_tgt"/>
    <property type="match status" value="1"/>
</dbReference>
<keyword evidence="1" id="KW-0328">Glycosyltransferase</keyword>
<proteinExistence type="predicted"/>
<dbReference type="GO" id="GO:0006400">
    <property type="term" value="P:tRNA modification"/>
    <property type="evidence" value="ECO:0007669"/>
    <property type="project" value="InterPro"/>
</dbReference>
<evidence type="ECO:0000259" key="5">
    <source>
        <dbReference type="Pfam" id="PF01702"/>
    </source>
</evidence>
<gene>
    <name evidence="6" type="ORF">KDAU_14990</name>
</gene>
<dbReference type="InterPro" id="IPR002616">
    <property type="entry name" value="tRNA_ribo_trans-like"/>
</dbReference>
<dbReference type="AlphaFoldDB" id="A0A401ZBA9"/>
<dbReference type="PANTHER" id="PTHR43468">
    <property type="match status" value="1"/>
</dbReference>
<evidence type="ECO:0000313" key="7">
    <source>
        <dbReference type="Proteomes" id="UP000287224"/>
    </source>
</evidence>